<dbReference type="HOGENOM" id="CLU_1158184_0_0_1"/>
<accession>A0A0D3JQD9</accession>
<keyword evidence="2" id="KW-1185">Reference proteome</keyword>
<dbReference type="Proteomes" id="UP000013827">
    <property type="component" value="Unassembled WGS sequence"/>
</dbReference>
<reference evidence="1" key="2">
    <citation type="submission" date="2024-10" db="UniProtKB">
        <authorList>
            <consortium name="EnsemblProtists"/>
        </authorList>
    </citation>
    <scope>IDENTIFICATION</scope>
</reference>
<reference evidence="2" key="1">
    <citation type="journal article" date="2013" name="Nature">
        <title>Pan genome of the phytoplankton Emiliania underpins its global distribution.</title>
        <authorList>
            <person name="Read B.A."/>
            <person name="Kegel J."/>
            <person name="Klute M.J."/>
            <person name="Kuo A."/>
            <person name="Lefebvre S.C."/>
            <person name="Maumus F."/>
            <person name="Mayer C."/>
            <person name="Miller J."/>
            <person name="Monier A."/>
            <person name="Salamov A."/>
            <person name="Young J."/>
            <person name="Aguilar M."/>
            <person name="Claverie J.M."/>
            <person name="Frickenhaus S."/>
            <person name="Gonzalez K."/>
            <person name="Herman E.K."/>
            <person name="Lin Y.C."/>
            <person name="Napier J."/>
            <person name="Ogata H."/>
            <person name="Sarno A.F."/>
            <person name="Shmutz J."/>
            <person name="Schroeder D."/>
            <person name="de Vargas C."/>
            <person name="Verret F."/>
            <person name="von Dassow P."/>
            <person name="Valentin K."/>
            <person name="Van de Peer Y."/>
            <person name="Wheeler G."/>
            <person name="Dacks J.B."/>
            <person name="Delwiche C.F."/>
            <person name="Dyhrman S.T."/>
            <person name="Glockner G."/>
            <person name="John U."/>
            <person name="Richards T."/>
            <person name="Worden A.Z."/>
            <person name="Zhang X."/>
            <person name="Grigoriev I.V."/>
            <person name="Allen A.E."/>
            <person name="Bidle K."/>
            <person name="Borodovsky M."/>
            <person name="Bowler C."/>
            <person name="Brownlee C."/>
            <person name="Cock J.M."/>
            <person name="Elias M."/>
            <person name="Gladyshev V.N."/>
            <person name="Groth M."/>
            <person name="Guda C."/>
            <person name="Hadaegh A."/>
            <person name="Iglesias-Rodriguez M.D."/>
            <person name="Jenkins J."/>
            <person name="Jones B.M."/>
            <person name="Lawson T."/>
            <person name="Leese F."/>
            <person name="Lindquist E."/>
            <person name="Lobanov A."/>
            <person name="Lomsadze A."/>
            <person name="Malik S.B."/>
            <person name="Marsh M.E."/>
            <person name="Mackinder L."/>
            <person name="Mock T."/>
            <person name="Mueller-Roeber B."/>
            <person name="Pagarete A."/>
            <person name="Parker M."/>
            <person name="Probert I."/>
            <person name="Quesneville H."/>
            <person name="Raines C."/>
            <person name="Rensing S.A."/>
            <person name="Riano-Pachon D.M."/>
            <person name="Richier S."/>
            <person name="Rokitta S."/>
            <person name="Shiraiwa Y."/>
            <person name="Soanes D.M."/>
            <person name="van der Giezen M."/>
            <person name="Wahlund T.M."/>
            <person name="Williams B."/>
            <person name="Wilson W."/>
            <person name="Wolfe G."/>
            <person name="Wurch L.L."/>
        </authorList>
    </citation>
    <scope>NUCLEOTIDE SEQUENCE</scope>
</reference>
<dbReference type="KEGG" id="ehx:EMIHUDRAFT_354031"/>
<organism evidence="1 2">
    <name type="scientific">Emiliania huxleyi (strain CCMP1516)</name>
    <dbReference type="NCBI Taxonomy" id="280463"/>
    <lineage>
        <taxon>Eukaryota</taxon>
        <taxon>Haptista</taxon>
        <taxon>Haptophyta</taxon>
        <taxon>Prymnesiophyceae</taxon>
        <taxon>Isochrysidales</taxon>
        <taxon>Noelaerhabdaceae</taxon>
        <taxon>Emiliania</taxon>
    </lineage>
</organism>
<protein>
    <submittedName>
        <fullName evidence="1">Uncharacterized protein</fullName>
    </submittedName>
</protein>
<dbReference type="GeneID" id="17264919"/>
<dbReference type="RefSeq" id="XP_005778153.1">
    <property type="nucleotide sequence ID" value="XM_005778096.1"/>
</dbReference>
<dbReference type="EnsemblProtists" id="EOD25724">
    <property type="protein sequence ID" value="EOD25724"/>
    <property type="gene ID" value="EMIHUDRAFT_354031"/>
</dbReference>
<evidence type="ECO:0000313" key="2">
    <source>
        <dbReference type="Proteomes" id="UP000013827"/>
    </source>
</evidence>
<proteinExistence type="predicted"/>
<dbReference type="GeneID" id="17271270"/>
<dbReference type="PaxDb" id="2903-EOD19348"/>
<evidence type="ECO:0000313" key="1">
    <source>
        <dbReference type="EnsemblProtists" id="EOD25724"/>
    </source>
</evidence>
<dbReference type="AlphaFoldDB" id="A0A0D3JQD9"/>
<name>A0A0D3JQD9_EMIH1</name>
<dbReference type="EnsemblProtists" id="EOD19348">
    <property type="protein sequence ID" value="EOD19348"/>
    <property type="gene ID" value="EMIHUDRAFT_369482"/>
</dbReference>
<sequence length="240" mass="26382">MHGRGISVVIGGERKWYPIPRRAIDPFGPPAHLSWKRRYTLRHSRQYYPNSGLIVGTSAGMEALAGAIEQNPRFPCCALEGDTAGYQLDSCASCRPYRHFPKPVSCVVEDQACMQVALASRRHAPQHVVDINSSLILNLHMLAPSDLARSSDGRIAFRHTGKVPCVLHSNGFKSVIASLEKEFGPDTFTWAVSPEMRRSHLNPRDELPVFKRAGALLLPTASPRRAKGGRPKALAAARSL</sequence>
<dbReference type="RefSeq" id="XP_005771777.1">
    <property type="nucleotide sequence ID" value="XM_005771720.1"/>
</dbReference>
<dbReference type="KEGG" id="ehx:EMIHUDRAFT_369482"/>